<evidence type="ECO:0000313" key="10">
    <source>
        <dbReference type="Proteomes" id="UP000265742"/>
    </source>
</evidence>
<keyword evidence="3" id="KW-0731">Sigma factor</keyword>
<evidence type="ECO:0000256" key="2">
    <source>
        <dbReference type="ARBA" id="ARBA00023015"/>
    </source>
</evidence>
<evidence type="ECO:0000313" key="9">
    <source>
        <dbReference type="EMBL" id="RIX28554.1"/>
    </source>
</evidence>
<sequence length="305" mass="33567">MSARRWPRADPRAPAASDRTHRLAPCGTIGPSQTNRLAPRLRTSRVAADAFCSAPEDVPVQPRFAEVVRVSIRSTDDGVDAGLVRRARAGDGSAFAELLRCHGAAMRRVALRYTRNAADADDVVQEAAIKVWRNLDALREPEKARAWMLQITAREALGRATTARHDHELTEDAASIAGPDLAVDRFDLHDGLRTALRALPEQQATAWLLREVHDLSYREIADRMDAPESSVRGWLVLARKRIQRAIDECCPTARPRAVEVRLPVGGDRPPVVQPEATPVATYPPAPTATATASVGRRSRRSIDRR</sequence>
<dbReference type="EMBL" id="QXTG01000002">
    <property type="protein sequence ID" value="RIX28554.1"/>
    <property type="molecule type" value="Genomic_DNA"/>
</dbReference>
<evidence type="ECO:0000256" key="1">
    <source>
        <dbReference type="ARBA" id="ARBA00010641"/>
    </source>
</evidence>
<gene>
    <name evidence="9" type="ORF">D1781_14155</name>
</gene>
<organism evidence="9 10">
    <name type="scientific">Amnibacterium setariae</name>
    <dbReference type="NCBI Taxonomy" id="2306585"/>
    <lineage>
        <taxon>Bacteria</taxon>
        <taxon>Bacillati</taxon>
        <taxon>Actinomycetota</taxon>
        <taxon>Actinomycetes</taxon>
        <taxon>Micrococcales</taxon>
        <taxon>Microbacteriaceae</taxon>
        <taxon>Amnibacterium</taxon>
    </lineage>
</organism>
<dbReference type="PANTHER" id="PTHR43133">
    <property type="entry name" value="RNA POLYMERASE ECF-TYPE SIGMA FACTO"/>
    <property type="match status" value="1"/>
</dbReference>
<dbReference type="InterPro" id="IPR013249">
    <property type="entry name" value="RNA_pol_sigma70_r4_t2"/>
</dbReference>
<dbReference type="SUPFAM" id="SSF88659">
    <property type="entry name" value="Sigma3 and sigma4 domains of RNA polymerase sigma factors"/>
    <property type="match status" value="1"/>
</dbReference>
<dbReference type="GO" id="GO:0006352">
    <property type="term" value="P:DNA-templated transcription initiation"/>
    <property type="evidence" value="ECO:0007669"/>
    <property type="project" value="InterPro"/>
</dbReference>
<evidence type="ECO:0000259" key="7">
    <source>
        <dbReference type="Pfam" id="PF04542"/>
    </source>
</evidence>
<dbReference type="Pfam" id="PF04542">
    <property type="entry name" value="Sigma70_r2"/>
    <property type="match status" value="1"/>
</dbReference>
<feature type="region of interest" description="Disordered" evidence="6">
    <location>
        <begin position="1"/>
        <end position="35"/>
    </location>
</feature>
<dbReference type="Gene3D" id="1.10.1740.10">
    <property type="match status" value="1"/>
</dbReference>
<keyword evidence="4" id="KW-0238">DNA-binding</keyword>
<dbReference type="InterPro" id="IPR013325">
    <property type="entry name" value="RNA_pol_sigma_r2"/>
</dbReference>
<name>A0A3A1U6K2_9MICO</name>
<dbReference type="InterPro" id="IPR036388">
    <property type="entry name" value="WH-like_DNA-bd_sf"/>
</dbReference>
<dbReference type="Gene3D" id="1.10.10.10">
    <property type="entry name" value="Winged helix-like DNA-binding domain superfamily/Winged helix DNA-binding domain"/>
    <property type="match status" value="1"/>
</dbReference>
<keyword evidence="5" id="KW-0804">Transcription</keyword>
<proteinExistence type="inferred from homology"/>
<dbReference type="InterPro" id="IPR007627">
    <property type="entry name" value="RNA_pol_sigma70_r2"/>
</dbReference>
<dbReference type="Proteomes" id="UP000265742">
    <property type="component" value="Unassembled WGS sequence"/>
</dbReference>
<protein>
    <submittedName>
        <fullName evidence="9">Sigma-70 family RNA polymerase sigma factor</fullName>
    </submittedName>
</protein>
<dbReference type="InterPro" id="IPR014284">
    <property type="entry name" value="RNA_pol_sigma-70_dom"/>
</dbReference>
<evidence type="ECO:0000259" key="8">
    <source>
        <dbReference type="Pfam" id="PF08281"/>
    </source>
</evidence>
<dbReference type="Pfam" id="PF08281">
    <property type="entry name" value="Sigma70_r4_2"/>
    <property type="match status" value="1"/>
</dbReference>
<comment type="similarity">
    <text evidence="1">Belongs to the sigma-70 factor family. ECF subfamily.</text>
</comment>
<evidence type="ECO:0000256" key="3">
    <source>
        <dbReference type="ARBA" id="ARBA00023082"/>
    </source>
</evidence>
<keyword evidence="10" id="KW-1185">Reference proteome</keyword>
<evidence type="ECO:0000256" key="5">
    <source>
        <dbReference type="ARBA" id="ARBA00023163"/>
    </source>
</evidence>
<dbReference type="AlphaFoldDB" id="A0A3A1U6K2"/>
<feature type="region of interest" description="Disordered" evidence="6">
    <location>
        <begin position="268"/>
        <end position="305"/>
    </location>
</feature>
<evidence type="ECO:0000256" key="4">
    <source>
        <dbReference type="ARBA" id="ARBA00023125"/>
    </source>
</evidence>
<reference evidence="10" key="1">
    <citation type="submission" date="2018-09" db="EMBL/GenBank/DDBJ databases">
        <authorList>
            <person name="Kim I."/>
        </authorList>
    </citation>
    <scope>NUCLEOTIDE SEQUENCE [LARGE SCALE GENOMIC DNA]</scope>
    <source>
        <strain evidence="10">DD4a</strain>
    </source>
</reference>
<dbReference type="NCBIfam" id="TIGR02937">
    <property type="entry name" value="sigma70-ECF"/>
    <property type="match status" value="1"/>
</dbReference>
<comment type="caution">
    <text evidence="9">The sequence shown here is derived from an EMBL/GenBank/DDBJ whole genome shotgun (WGS) entry which is preliminary data.</text>
</comment>
<feature type="domain" description="RNA polymerase sigma-70 region 2" evidence="7">
    <location>
        <begin position="98"/>
        <end position="158"/>
    </location>
</feature>
<keyword evidence="2" id="KW-0805">Transcription regulation</keyword>
<dbReference type="InterPro" id="IPR039425">
    <property type="entry name" value="RNA_pol_sigma-70-like"/>
</dbReference>
<feature type="domain" description="RNA polymerase sigma factor 70 region 4 type 2" evidence="8">
    <location>
        <begin position="192"/>
        <end position="242"/>
    </location>
</feature>
<dbReference type="InterPro" id="IPR013324">
    <property type="entry name" value="RNA_pol_sigma_r3/r4-like"/>
</dbReference>
<evidence type="ECO:0000256" key="6">
    <source>
        <dbReference type="SAM" id="MobiDB-lite"/>
    </source>
</evidence>
<dbReference type="SUPFAM" id="SSF88946">
    <property type="entry name" value="Sigma2 domain of RNA polymerase sigma factors"/>
    <property type="match status" value="1"/>
</dbReference>
<dbReference type="GO" id="GO:0016987">
    <property type="term" value="F:sigma factor activity"/>
    <property type="evidence" value="ECO:0007669"/>
    <property type="project" value="UniProtKB-KW"/>
</dbReference>
<dbReference type="GO" id="GO:0003677">
    <property type="term" value="F:DNA binding"/>
    <property type="evidence" value="ECO:0007669"/>
    <property type="project" value="UniProtKB-KW"/>
</dbReference>
<dbReference type="CDD" id="cd06171">
    <property type="entry name" value="Sigma70_r4"/>
    <property type="match status" value="1"/>
</dbReference>
<accession>A0A3A1U6K2</accession>
<dbReference type="PANTHER" id="PTHR43133:SF8">
    <property type="entry name" value="RNA POLYMERASE SIGMA FACTOR HI_1459-RELATED"/>
    <property type="match status" value="1"/>
</dbReference>